<dbReference type="PANTHER" id="PTHR23359">
    <property type="entry name" value="NUCLEOTIDE KINASE"/>
    <property type="match status" value="1"/>
</dbReference>
<dbReference type="InterPro" id="IPR006259">
    <property type="entry name" value="Adenyl_kin_sub"/>
</dbReference>
<comment type="catalytic activity">
    <reaction evidence="5 7">
        <text>AMP + ATP = 2 ADP</text>
        <dbReference type="Rhea" id="RHEA:12973"/>
        <dbReference type="ChEBI" id="CHEBI:30616"/>
        <dbReference type="ChEBI" id="CHEBI:456215"/>
        <dbReference type="ChEBI" id="CHEBI:456216"/>
        <dbReference type="EC" id="2.7.4.3"/>
    </reaction>
</comment>
<proteinExistence type="inferred from homology"/>
<feature type="binding site" evidence="5">
    <location>
        <begin position="98"/>
        <end position="101"/>
    </location>
    <ligand>
        <name>AMP</name>
        <dbReference type="ChEBI" id="CHEBI:456215"/>
    </ligand>
</feature>
<feature type="binding site" evidence="5">
    <location>
        <position position="138"/>
    </location>
    <ligand>
        <name>Zn(2+)</name>
        <dbReference type="ChEBI" id="CHEBI:29105"/>
        <note>structural</note>
    </ligand>
</feature>
<keyword evidence="2 5" id="KW-0545">Nucleotide biosynthesis</keyword>
<keyword evidence="5" id="KW-0963">Cytoplasm</keyword>
<feature type="binding site" evidence="5">
    <location>
        <position position="161"/>
    </location>
    <ligand>
        <name>Zn(2+)</name>
        <dbReference type="ChEBI" id="CHEBI:29105"/>
        <note>structural</note>
    </ligand>
</feature>
<evidence type="ECO:0000256" key="1">
    <source>
        <dbReference type="ARBA" id="ARBA00022679"/>
    </source>
</evidence>
<dbReference type="Gene3D" id="3.40.50.300">
    <property type="entry name" value="P-loop containing nucleotide triphosphate hydrolases"/>
    <property type="match status" value="1"/>
</dbReference>
<dbReference type="SUPFAM" id="SSF52540">
    <property type="entry name" value="P-loop containing nucleoside triphosphate hydrolases"/>
    <property type="match status" value="1"/>
</dbReference>
<dbReference type="HOGENOM" id="CLU_032354_1_2_12"/>
<evidence type="ECO:0000256" key="7">
    <source>
        <dbReference type="RuleBase" id="RU003331"/>
    </source>
</evidence>
<dbReference type="Pfam" id="PF00406">
    <property type="entry name" value="ADK"/>
    <property type="match status" value="1"/>
</dbReference>
<feature type="region of interest" description="LID" evidence="5">
    <location>
        <begin position="134"/>
        <end position="171"/>
    </location>
</feature>
<comment type="subunit">
    <text evidence="5 7">Monomer.</text>
</comment>
<dbReference type="NCBIfam" id="NF001381">
    <property type="entry name" value="PRK00279.1-3"/>
    <property type="match status" value="1"/>
</dbReference>
<evidence type="ECO:0000256" key="5">
    <source>
        <dbReference type="HAMAP-Rule" id="MF_00235"/>
    </source>
</evidence>
<evidence type="ECO:0000256" key="6">
    <source>
        <dbReference type="RuleBase" id="RU003330"/>
    </source>
</evidence>
<dbReference type="InterPro" id="IPR027417">
    <property type="entry name" value="P-loop_NTPase"/>
</dbReference>
<keyword evidence="5 7" id="KW-0067">ATP-binding</keyword>
<feature type="region of interest" description="NMP" evidence="5">
    <location>
        <begin position="43"/>
        <end position="72"/>
    </location>
</feature>
<dbReference type="GO" id="GO:0044209">
    <property type="term" value="P:AMP salvage"/>
    <property type="evidence" value="ECO:0007669"/>
    <property type="project" value="UniProtKB-UniRule"/>
</dbReference>
<dbReference type="NCBIfam" id="NF011099">
    <property type="entry name" value="PRK14526.1"/>
    <property type="match status" value="1"/>
</dbReference>
<feature type="binding site" evidence="5">
    <location>
        <position position="105"/>
    </location>
    <ligand>
        <name>AMP</name>
        <dbReference type="ChEBI" id="CHEBI:456215"/>
    </ligand>
</feature>
<organism evidence="9 10">
    <name type="scientific">Borrelia anserina BA2</name>
    <dbReference type="NCBI Taxonomy" id="1313293"/>
    <lineage>
        <taxon>Bacteria</taxon>
        <taxon>Pseudomonadati</taxon>
        <taxon>Spirochaetota</taxon>
        <taxon>Spirochaetia</taxon>
        <taxon>Spirochaetales</taxon>
        <taxon>Borreliaceae</taxon>
        <taxon>Borrelia</taxon>
    </lineage>
</organism>
<dbReference type="PROSITE" id="PS00113">
    <property type="entry name" value="ADENYLATE_KINASE"/>
    <property type="match status" value="1"/>
</dbReference>
<keyword evidence="4 5" id="KW-0418">Kinase</keyword>
<evidence type="ECO:0000313" key="9">
    <source>
        <dbReference type="EMBL" id="AHH08391.1"/>
    </source>
</evidence>
<dbReference type="CDD" id="cd01428">
    <property type="entry name" value="ADK"/>
    <property type="match status" value="1"/>
</dbReference>
<keyword evidence="5" id="KW-0479">Metal-binding</keyword>
<sequence>MPKRKIRVYRSYTMKLIFLGPPGSGKGTIAKILSNKLNYYHISTGDLFRENISSATPLGKEIKQIVEHGQLVPDSITIKIVKDKIDTLENKDNFILDGFPRNINQAKALDQFLTDITIINFLIDKEILIKRLSGRRICQSCGEIFNIYTFPTKEKGVCDLCKGILYQRKDDTAESLKVRLKEYHLQTKPLVDFYSKSNRLNNINASKEIDKVEKSLMEIILKN</sequence>
<dbReference type="Proteomes" id="UP000019262">
    <property type="component" value="Chromosome"/>
</dbReference>
<feature type="binding site" evidence="5">
    <location>
        <begin position="70"/>
        <end position="72"/>
    </location>
    <ligand>
        <name>AMP</name>
        <dbReference type="ChEBI" id="CHEBI:456215"/>
    </ligand>
</feature>
<feature type="binding site" evidence="5">
    <location>
        <position position="135"/>
    </location>
    <ligand>
        <name>ATP</name>
        <dbReference type="ChEBI" id="CHEBI:30616"/>
    </ligand>
</feature>
<comment type="subcellular location">
    <subcellularLocation>
        <location evidence="5 7">Cytoplasm</location>
    </subcellularLocation>
</comment>
<dbReference type="InterPro" id="IPR000850">
    <property type="entry name" value="Adenylat/UMP-CMP_kin"/>
</dbReference>
<comment type="domain">
    <text evidence="5">Consists of three domains, a large central CORE domain and two small peripheral domains, NMPbind and LID, which undergo movements during catalysis. The LID domain closes over the site of phosphoryl transfer upon ATP binding. Assembling and dissambling the active center during each catalytic cycle provides an effective means to prevent ATP hydrolysis. Some bacteria have evolved a zinc-coordinating structure that stabilizes the LID domain.</text>
</comment>
<accession>W5STQ6</accession>
<dbReference type="HAMAP" id="MF_00235">
    <property type="entry name" value="Adenylate_kinase_Adk"/>
    <property type="match status" value="1"/>
</dbReference>
<feature type="domain" description="Adenylate kinase active site lid" evidence="8">
    <location>
        <begin position="135"/>
        <end position="170"/>
    </location>
</feature>
<name>W5STQ6_BORAN</name>
<comment type="pathway">
    <text evidence="5">Purine metabolism; AMP biosynthesis via salvage pathway; AMP from ADP: step 1/1.</text>
</comment>
<evidence type="ECO:0000259" key="8">
    <source>
        <dbReference type="Pfam" id="PF05191"/>
    </source>
</evidence>
<evidence type="ECO:0000256" key="3">
    <source>
        <dbReference type="ARBA" id="ARBA00022741"/>
    </source>
</evidence>
<dbReference type="FunFam" id="3.40.50.300:FF:000106">
    <property type="entry name" value="Adenylate kinase mitochondrial"/>
    <property type="match status" value="1"/>
</dbReference>
<feature type="binding site" evidence="5">
    <location>
        <begin position="144"/>
        <end position="145"/>
    </location>
    <ligand>
        <name>ATP</name>
        <dbReference type="ChEBI" id="CHEBI:30616"/>
    </ligand>
</feature>
<feature type="binding site" evidence="5">
    <location>
        <position position="49"/>
    </location>
    <ligand>
        <name>AMP</name>
        <dbReference type="ChEBI" id="CHEBI:456215"/>
    </ligand>
</feature>
<keyword evidence="1 5" id="KW-0808">Transferase</keyword>
<dbReference type="EC" id="2.7.4.3" evidence="5 7"/>
<feature type="binding site" evidence="5">
    <location>
        <position position="44"/>
    </location>
    <ligand>
        <name>AMP</name>
        <dbReference type="ChEBI" id="CHEBI:456215"/>
    </ligand>
</feature>
<keyword evidence="5" id="KW-0862">Zinc</keyword>
<feature type="binding site" evidence="5">
    <location>
        <position position="179"/>
    </location>
    <ligand>
        <name>AMP</name>
        <dbReference type="ChEBI" id="CHEBI:456215"/>
    </ligand>
</feature>
<dbReference type="eggNOG" id="COG0563">
    <property type="taxonomic scope" value="Bacteria"/>
</dbReference>
<feature type="binding site" evidence="5">
    <location>
        <position position="168"/>
    </location>
    <ligand>
        <name>AMP</name>
        <dbReference type="ChEBI" id="CHEBI:456215"/>
    </ligand>
</feature>
<dbReference type="AlphaFoldDB" id="W5STQ6"/>
<dbReference type="PATRIC" id="fig|1313293.3.peg.431"/>
<keyword evidence="3 5" id="KW-0547">Nucleotide-binding</keyword>
<dbReference type="GO" id="GO:0008270">
    <property type="term" value="F:zinc ion binding"/>
    <property type="evidence" value="ECO:0007669"/>
    <property type="project" value="UniProtKB-UniRule"/>
</dbReference>
<dbReference type="GO" id="GO:0005737">
    <property type="term" value="C:cytoplasm"/>
    <property type="evidence" value="ECO:0007669"/>
    <property type="project" value="UniProtKB-SubCell"/>
</dbReference>
<dbReference type="NCBIfam" id="NF001380">
    <property type="entry name" value="PRK00279.1-2"/>
    <property type="match status" value="1"/>
</dbReference>
<comment type="similarity">
    <text evidence="5 6">Belongs to the adenylate kinase family.</text>
</comment>
<gene>
    <name evidence="5" type="primary">adk</name>
    <name evidence="9" type="ORF">BAN_0073700</name>
</gene>
<dbReference type="Pfam" id="PF05191">
    <property type="entry name" value="ADK_lid"/>
    <property type="match status" value="1"/>
</dbReference>
<dbReference type="EMBL" id="CP005829">
    <property type="protein sequence ID" value="AHH08391.1"/>
    <property type="molecule type" value="Genomic_DNA"/>
</dbReference>
<protein>
    <recommendedName>
        <fullName evidence="5 7">Adenylate kinase</fullName>
        <shortName evidence="5">AK</shortName>
        <ecNumber evidence="5 7">2.7.4.3</ecNumber>
    </recommendedName>
    <alternativeName>
        <fullName evidence="5">ATP-AMP transphosphorylase</fullName>
    </alternativeName>
    <alternativeName>
        <fullName evidence="5">ATP:AMP phosphotransferase</fullName>
    </alternativeName>
    <alternativeName>
        <fullName evidence="5">Adenylate monophosphate kinase</fullName>
    </alternativeName>
</protein>
<evidence type="ECO:0000313" key="10">
    <source>
        <dbReference type="Proteomes" id="UP000019262"/>
    </source>
</evidence>
<feature type="binding site" evidence="5">
    <location>
        <position position="141"/>
    </location>
    <ligand>
        <name>Zn(2+)</name>
        <dbReference type="ChEBI" id="CHEBI:29105"/>
        <note>structural</note>
    </ligand>
</feature>
<dbReference type="NCBIfam" id="TIGR01351">
    <property type="entry name" value="adk"/>
    <property type="match status" value="1"/>
</dbReference>
<dbReference type="UniPathway" id="UPA00588">
    <property type="reaction ID" value="UER00649"/>
</dbReference>
<dbReference type="GO" id="GO:0005524">
    <property type="term" value="F:ATP binding"/>
    <property type="evidence" value="ECO:0007669"/>
    <property type="project" value="UniProtKB-UniRule"/>
</dbReference>
<feature type="binding site" evidence="5">
    <location>
        <begin position="23"/>
        <end position="28"/>
    </location>
    <ligand>
        <name>ATP</name>
        <dbReference type="ChEBI" id="CHEBI:30616"/>
    </ligand>
</feature>
<dbReference type="InterPro" id="IPR033690">
    <property type="entry name" value="Adenylat_kinase_CS"/>
</dbReference>
<dbReference type="GO" id="GO:0004017">
    <property type="term" value="F:AMP kinase activity"/>
    <property type="evidence" value="ECO:0007669"/>
    <property type="project" value="UniProtKB-UniRule"/>
</dbReference>
<feature type="binding site" evidence="5">
    <location>
        <position position="158"/>
    </location>
    <ligand>
        <name>Zn(2+)</name>
        <dbReference type="ChEBI" id="CHEBI:29105"/>
        <note>structural</note>
    </ligand>
</feature>
<dbReference type="InterPro" id="IPR007862">
    <property type="entry name" value="Adenylate_kinase_lid-dom"/>
</dbReference>
<evidence type="ECO:0000256" key="4">
    <source>
        <dbReference type="ARBA" id="ARBA00022777"/>
    </source>
</evidence>
<comment type="function">
    <text evidence="5">Catalyzes the reversible transfer of the terminal phosphate group between ATP and AMP. Plays an important role in cellular energy homeostasis and in adenine nucleotide metabolism.</text>
</comment>
<reference evidence="9 10" key="1">
    <citation type="submission" date="2013-04" db="EMBL/GenBank/DDBJ databases">
        <title>Comparative Genomics of Relapsing Fever Spirochetes.</title>
        <authorList>
            <person name="Schwan T.G."/>
            <person name="Raffel S.J."/>
            <person name="Porcella S.F."/>
            <person name="Martens C.A."/>
            <person name="Bruno D.P."/>
            <person name="Rickefs S.M."/>
            <person name="Barbian K.B."/>
        </authorList>
    </citation>
    <scope>NUCLEOTIDE SEQUENCE [LARGE SCALE GENOMIC DNA]</scope>
    <source>
        <strain evidence="9 10">BA2</strain>
    </source>
</reference>
<feature type="binding site" evidence="5">
    <location>
        <position position="207"/>
    </location>
    <ligand>
        <name>ATP</name>
        <dbReference type="ChEBI" id="CHEBI:30616"/>
    </ligand>
</feature>
<evidence type="ECO:0000256" key="2">
    <source>
        <dbReference type="ARBA" id="ARBA00022727"/>
    </source>
</evidence>
<dbReference type="PRINTS" id="PR00094">
    <property type="entry name" value="ADENYLTKNASE"/>
</dbReference>